<dbReference type="Proteomes" id="UP001596461">
    <property type="component" value="Unassembled WGS sequence"/>
</dbReference>
<dbReference type="AlphaFoldDB" id="A0ABD5W8R7"/>
<keyword evidence="1" id="KW-0812">Transmembrane</keyword>
<keyword evidence="3" id="KW-1185">Reference proteome</keyword>
<gene>
    <name evidence="2" type="ORF">ACFQL9_07175</name>
</gene>
<dbReference type="GeneID" id="81125168"/>
<keyword evidence="1" id="KW-1133">Transmembrane helix</keyword>
<dbReference type="EMBL" id="JBHTAH010000005">
    <property type="protein sequence ID" value="MFC7069416.1"/>
    <property type="molecule type" value="Genomic_DNA"/>
</dbReference>
<keyword evidence="1" id="KW-0472">Membrane</keyword>
<evidence type="ECO:0008006" key="4">
    <source>
        <dbReference type="Google" id="ProtNLM"/>
    </source>
</evidence>
<sequence length="68" mass="7557">MSKTGADDRTRRYARRLARFAALTLVVHAVLAALVYRDARDRDVSGARWAALTLVGGLLGVAGYRRRR</sequence>
<evidence type="ECO:0000313" key="3">
    <source>
        <dbReference type="Proteomes" id="UP001596461"/>
    </source>
</evidence>
<evidence type="ECO:0000256" key="1">
    <source>
        <dbReference type="SAM" id="Phobius"/>
    </source>
</evidence>
<comment type="caution">
    <text evidence="2">The sequence shown here is derived from an EMBL/GenBank/DDBJ whole genome shotgun (WGS) entry which is preliminary data.</text>
</comment>
<evidence type="ECO:0000313" key="2">
    <source>
        <dbReference type="EMBL" id="MFC7069416.1"/>
    </source>
</evidence>
<proteinExistence type="predicted"/>
<feature type="transmembrane region" description="Helical" evidence="1">
    <location>
        <begin position="47"/>
        <end position="64"/>
    </location>
</feature>
<organism evidence="2 3">
    <name type="scientific">Halobaculum lipolyticum</name>
    <dbReference type="NCBI Taxonomy" id="3032001"/>
    <lineage>
        <taxon>Archaea</taxon>
        <taxon>Methanobacteriati</taxon>
        <taxon>Methanobacteriota</taxon>
        <taxon>Stenosarchaea group</taxon>
        <taxon>Halobacteria</taxon>
        <taxon>Halobacteriales</taxon>
        <taxon>Haloferacaceae</taxon>
        <taxon>Halobaculum</taxon>
    </lineage>
</organism>
<name>A0ABD5W8R7_9EURY</name>
<accession>A0ABD5W8R7</accession>
<reference evidence="2 3" key="1">
    <citation type="journal article" date="2019" name="Int. J. Syst. Evol. Microbiol.">
        <title>The Global Catalogue of Microorganisms (GCM) 10K type strain sequencing project: providing services to taxonomists for standard genome sequencing and annotation.</title>
        <authorList>
            <consortium name="The Broad Institute Genomics Platform"/>
            <consortium name="The Broad Institute Genome Sequencing Center for Infectious Disease"/>
            <person name="Wu L."/>
            <person name="Ma J."/>
        </authorList>
    </citation>
    <scope>NUCLEOTIDE SEQUENCE [LARGE SCALE GENOMIC DNA]</scope>
    <source>
        <strain evidence="2 3">DT31</strain>
    </source>
</reference>
<dbReference type="RefSeq" id="WP_284030337.1">
    <property type="nucleotide sequence ID" value="NZ_CP126154.1"/>
</dbReference>
<protein>
    <recommendedName>
        <fullName evidence="4">MYXO-CTERM domain-containing protein</fullName>
    </recommendedName>
</protein>
<feature type="transmembrane region" description="Helical" evidence="1">
    <location>
        <begin position="17"/>
        <end position="35"/>
    </location>
</feature>